<evidence type="ECO:0000256" key="1">
    <source>
        <dbReference type="ARBA" id="ARBA00004442"/>
    </source>
</evidence>
<accession>A0A7W8GFD5</accession>
<feature type="transmembrane region" description="Helical" evidence="4">
    <location>
        <begin position="30"/>
        <end position="52"/>
    </location>
</feature>
<evidence type="ECO:0000313" key="5">
    <source>
        <dbReference type="EMBL" id="MBB5234550.1"/>
    </source>
</evidence>
<comment type="caution">
    <text evidence="5">The sequence shown here is derived from an EMBL/GenBank/DDBJ whole genome shotgun (WGS) entry which is preliminary data.</text>
</comment>
<evidence type="ECO:0000313" key="6">
    <source>
        <dbReference type="Proteomes" id="UP000525389"/>
    </source>
</evidence>
<dbReference type="EMBL" id="JACHFN010000006">
    <property type="protein sequence ID" value="MBB5234550.1"/>
    <property type="molecule type" value="Genomic_DNA"/>
</dbReference>
<dbReference type="Proteomes" id="UP000525389">
    <property type="component" value="Unassembled WGS sequence"/>
</dbReference>
<sequence>MNETRRTPAPGTQSQRTQSRRTRRQHGLTLVELLVTLALAVVVITVAAQLFAGSSRLVESDTGRVMALQNGQTALDLLVNDARQAGENMTVTGPNLEVSGIEFGSLAPGRGYLTIRRNIPAEVQVQRLPVCGRPANRAEIQVAGPERGKGKDPTPACAASDVNAERWDGYFAEQSGAAQRGLLYCEECSAASSREIHSVVVESVEPPTEETVKGRKYKQVAVRLRAAADARFTPKDTTMLMLIDERRYFLDAQGTLRLALAGQTDAEAQAVAYDIQAFTVTATLVDPAQTVSSMSLTGPWTRIEQLELTLKAGSGGQGRQNVRTFTARVFPRNVESSRGN</sequence>
<keyword evidence="4" id="KW-0812">Transmembrane</keyword>
<comment type="subcellular location">
    <subcellularLocation>
        <location evidence="1">Cell outer membrane</location>
    </subcellularLocation>
</comment>
<dbReference type="AlphaFoldDB" id="A0A7W8GFD5"/>
<reference evidence="5 6" key="1">
    <citation type="submission" date="2020-08" db="EMBL/GenBank/DDBJ databases">
        <title>Genomic Encyclopedia of Type Strains, Phase IV (KMG-IV): sequencing the most valuable type-strain genomes for metagenomic binning, comparative biology and taxonomic classification.</title>
        <authorList>
            <person name="Goeker M."/>
        </authorList>
    </citation>
    <scope>NUCLEOTIDE SEQUENCE [LARGE SCALE GENOMIC DNA]</scope>
    <source>
        <strain evidence="5 6">DSM 101791</strain>
    </source>
</reference>
<organism evidence="5 6">
    <name type="scientific">Deinococcus budaensis</name>
    <dbReference type="NCBI Taxonomy" id="1665626"/>
    <lineage>
        <taxon>Bacteria</taxon>
        <taxon>Thermotogati</taxon>
        <taxon>Deinococcota</taxon>
        <taxon>Deinococci</taxon>
        <taxon>Deinococcales</taxon>
        <taxon>Deinococcaceae</taxon>
        <taxon>Deinococcus</taxon>
    </lineage>
</organism>
<dbReference type="RefSeq" id="WP_184028522.1">
    <property type="nucleotide sequence ID" value="NZ_JACHFN010000006.1"/>
</dbReference>
<dbReference type="NCBIfam" id="TIGR02532">
    <property type="entry name" value="IV_pilin_GFxxxE"/>
    <property type="match status" value="1"/>
</dbReference>
<evidence type="ECO:0000256" key="3">
    <source>
        <dbReference type="SAM" id="MobiDB-lite"/>
    </source>
</evidence>
<keyword evidence="6" id="KW-1185">Reference proteome</keyword>
<dbReference type="GO" id="GO:0009279">
    <property type="term" value="C:cell outer membrane"/>
    <property type="evidence" value="ECO:0007669"/>
    <property type="project" value="UniProtKB-SubCell"/>
</dbReference>
<keyword evidence="4" id="KW-1133">Transmembrane helix</keyword>
<dbReference type="Pfam" id="PF07963">
    <property type="entry name" value="N_methyl"/>
    <property type="match status" value="1"/>
</dbReference>
<dbReference type="PROSITE" id="PS00409">
    <property type="entry name" value="PROKAR_NTER_METHYL"/>
    <property type="match status" value="1"/>
</dbReference>
<dbReference type="InterPro" id="IPR012902">
    <property type="entry name" value="N_methyl_site"/>
</dbReference>
<proteinExistence type="predicted"/>
<evidence type="ECO:0000256" key="2">
    <source>
        <dbReference type="ARBA" id="ARBA00023237"/>
    </source>
</evidence>
<name>A0A7W8GFD5_9DEIO</name>
<evidence type="ECO:0000256" key="4">
    <source>
        <dbReference type="SAM" id="Phobius"/>
    </source>
</evidence>
<keyword evidence="2" id="KW-0998">Cell outer membrane</keyword>
<protein>
    <submittedName>
        <fullName evidence="5">Prepilin-type N-terminal cleavage/methylation domain-containing protein</fullName>
    </submittedName>
</protein>
<feature type="region of interest" description="Disordered" evidence="3">
    <location>
        <begin position="1"/>
        <end position="23"/>
    </location>
</feature>
<gene>
    <name evidence="5" type="ORF">HNQ09_001988</name>
</gene>
<keyword evidence="4" id="KW-0472">Membrane</keyword>